<dbReference type="AlphaFoldDB" id="A0A6I2KTC5"/>
<comment type="caution">
    <text evidence="1">The sequence shown here is derived from an EMBL/GenBank/DDBJ whole genome shotgun (WGS) entry which is preliminary data.</text>
</comment>
<evidence type="ECO:0008006" key="3">
    <source>
        <dbReference type="Google" id="ProtNLM"/>
    </source>
</evidence>
<organism evidence="1 2">
    <name type="scientific">Duganella guangzhouensis</name>
    <dbReference type="NCBI Taxonomy" id="2666084"/>
    <lineage>
        <taxon>Bacteria</taxon>
        <taxon>Pseudomonadati</taxon>
        <taxon>Pseudomonadota</taxon>
        <taxon>Betaproteobacteria</taxon>
        <taxon>Burkholderiales</taxon>
        <taxon>Oxalobacteraceae</taxon>
        <taxon>Telluria group</taxon>
        <taxon>Duganella</taxon>
    </lineage>
</organism>
<name>A0A6I2KTC5_9BURK</name>
<keyword evidence="2" id="KW-1185">Reference proteome</keyword>
<sequence length="92" mass="9945">MAAGAGAARGLFAVTVAYEDDVAAWALEQVALLRSGRWALPSLRGVLNDLELDEEIWADAVDIAGREAGLTDLPKTRLWSFEQVLADDYLPS</sequence>
<dbReference type="EMBL" id="WKJK01000002">
    <property type="protein sequence ID" value="MRW89013.1"/>
    <property type="molecule type" value="Genomic_DNA"/>
</dbReference>
<reference evidence="1 2" key="1">
    <citation type="submission" date="2019-11" db="EMBL/GenBank/DDBJ databases">
        <title>Novel species isolated from a subtropical stream in China.</title>
        <authorList>
            <person name="Lu H."/>
        </authorList>
    </citation>
    <scope>NUCLEOTIDE SEQUENCE [LARGE SCALE GENOMIC DNA]</scope>
    <source>
        <strain evidence="1 2">FT80W</strain>
    </source>
</reference>
<proteinExistence type="predicted"/>
<protein>
    <recommendedName>
        <fullName evidence="3">DUF29 family protein</fullName>
    </recommendedName>
</protein>
<dbReference type="Proteomes" id="UP000433309">
    <property type="component" value="Unassembled WGS sequence"/>
</dbReference>
<accession>A0A6I2KTC5</accession>
<evidence type="ECO:0000313" key="2">
    <source>
        <dbReference type="Proteomes" id="UP000433309"/>
    </source>
</evidence>
<evidence type="ECO:0000313" key="1">
    <source>
        <dbReference type="EMBL" id="MRW89013.1"/>
    </source>
</evidence>
<gene>
    <name evidence="1" type="ORF">GJ699_03355</name>
</gene>